<dbReference type="Pfam" id="PF00781">
    <property type="entry name" value="DAGK_cat"/>
    <property type="match status" value="1"/>
</dbReference>
<dbReference type="Gene3D" id="1.10.510.10">
    <property type="entry name" value="Transferase(Phosphotransferase) domain 1"/>
    <property type="match status" value="1"/>
</dbReference>
<feature type="domain" description="DAGKc" evidence="2">
    <location>
        <begin position="174"/>
        <end position="324"/>
    </location>
</feature>
<dbReference type="Proteomes" id="UP000663882">
    <property type="component" value="Unassembled WGS sequence"/>
</dbReference>
<dbReference type="InterPro" id="IPR017438">
    <property type="entry name" value="ATP-NAD_kinase_N"/>
</dbReference>
<comment type="caution">
    <text evidence="3">The sequence shown here is derived from an EMBL/GenBank/DDBJ whole genome shotgun (WGS) entry which is preliminary data.</text>
</comment>
<dbReference type="PROSITE" id="PS50146">
    <property type="entry name" value="DAGK"/>
    <property type="match status" value="1"/>
</dbReference>
<dbReference type="InterPro" id="IPR016064">
    <property type="entry name" value="NAD/diacylglycerol_kinase_sf"/>
</dbReference>
<accession>A0A814DC09</accession>
<dbReference type="InterPro" id="IPR000719">
    <property type="entry name" value="Prot_kinase_dom"/>
</dbReference>
<dbReference type="InterPro" id="IPR011009">
    <property type="entry name" value="Kinase-like_dom_sf"/>
</dbReference>
<dbReference type="SUPFAM" id="SSF111331">
    <property type="entry name" value="NAD kinase/diacylglycerol kinase-like"/>
    <property type="match status" value="1"/>
</dbReference>
<sequence>MPSILFSTSCSIKTEPFRLSICIDDDFKELFIGTNDSTLLSANVCGAVSSTINIAHLIRLQFELLSEKKINATTIDNDNIPRTILLNNLLNIKPLTNSSNEPNSSKFYIPRFSSEKIIQNYDLISFEPIQIVLSYVHISESFIWTVKRLQLDMDFEAAHQLSVILTEYLFTLKHRPRRLLVFVNPGCGKGKGSSVYEKNVLPLFEEANINVKTIYTKHANHARDYINEQSLDNYDGLVSVGGDGMFSELCHGLLLKTVQQAKLDINNPNVNLIRPNLRIGVIPAGSTDAIVFSTTGHNDPITSTLQIIVGESVLIDINTVHSERCFVHLMATMVSYGFFGNLIQQSDNWRAFGPFRYDMAGFYEFFRNNSYETELTITQPVENCSPEILIDNVDRHLFDNSAKRQDNQNSLENQTINAIQSPTSLPIKCKGDGSFDVILVKSSWHLDFYRFLRHVADDGRTIDGLSNVERYRATEVIIRPIVTSQTRLSNWACDGEAFIANEHCPLCNGKLHDNAISSEYVMNLLRTSMDKLKLYCLPTALNNIHIENNQLPFAHGAFCNILKVQNYAIKCPRVPAVTGSDIENAIIHEIFLSRPLSHMPNILIVYGGIRLPNYGISIVTEFIDGSSLATALINDKILNLTFEERLDIALGICKGLGELHLAGIVHRDFKPANVLLQVNSTGQGYIPKIADFGVSFLIQTASATAVQKSGGTVGYDALEVANGNTPSFQSDIYALSFTLYELLTVQHPFAGLKDTQIIMKFTIKGERPKDWRIHTVHPTVTVMPNILKNIIEKGWSPEPENRATIGEIICAKLNNIDVLYSLFEINNERLDILVQDSVFTKILNFVRTSSITDDKLNRFCTTILPQIHHSIKKLILETTSIERILLAGDFPYLTSLELVNFGKDTVFRYLKDDSFYQHIFKHQITDLILHNNDECTYEISLKTYARNFYAPIMAFFENLKHLTIVSSSVYEYPFLLLHNFPPTIYFSTTLTVLNINVFVFDDCLCLLDGRLNQLTTFNVQIHFITSPIYMHYNMDELHNLKCFSLTSYNITFDYDELVVPLLRRMTYLEKLTLYLRIRTPNRYIIDGTHLHNEILVHMPKLQIFIFYISTEIYTHRLIPHKSLDDIQQTFTNWKYGQTDCILDNVIGSTITHVYSLPFTFTYLEKITNQFPTIGLNTVTHLYVYDEVSMKHEFFMRINRDCPMLKCFSLKNEMEQSWNCDEFKSNNNLSYSIIEYSHLISLDIAYVNIDYVVQFLLETKTHLPCLTELKIKYNQLKTVTMNFTRNTTRRNCSKVERLIIEESRQFSKDVYQYFPSL</sequence>
<dbReference type="EMBL" id="CAJNOO010000465">
    <property type="protein sequence ID" value="CAF0951044.1"/>
    <property type="molecule type" value="Genomic_DNA"/>
</dbReference>
<proteinExistence type="predicted"/>
<dbReference type="GO" id="GO:0005524">
    <property type="term" value="F:ATP binding"/>
    <property type="evidence" value="ECO:0007669"/>
    <property type="project" value="InterPro"/>
</dbReference>
<name>A0A814DC09_9BILA</name>
<protein>
    <submittedName>
        <fullName evidence="3">Uncharacterized protein</fullName>
    </submittedName>
</protein>
<gene>
    <name evidence="3" type="ORF">RFH988_LOCUS11630</name>
</gene>
<dbReference type="GO" id="GO:0001729">
    <property type="term" value="F:ceramide kinase activity"/>
    <property type="evidence" value="ECO:0007669"/>
    <property type="project" value="TreeGrafter"/>
</dbReference>
<dbReference type="PROSITE" id="PS00108">
    <property type="entry name" value="PROTEIN_KINASE_ST"/>
    <property type="match status" value="1"/>
</dbReference>
<dbReference type="Pfam" id="PF00069">
    <property type="entry name" value="Pkinase"/>
    <property type="match status" value="1"/>
</dbReference>
<dbReference type="InterPro" id="IPR050187">
    <property type="entry name" value="Lipid_Phosphate_FormReg"/>
</dbReference>
<feature type="domain" description="Protein kinase" evidence="1">
    <location>
        <begin position="547"/>
        <end position="823"/>
    </location>
</feature>
<dbReference type="GO" id="GO:0006672">
    <property type="term" value="P:ceramide metabolic process"/>
    <property type="evidence" value="ECO:0007669"/>
    <property type="project" value="TreeGrafter"/>
</dbReference>
<dbReference type="InterPro" id="IPR001206">
    <property type="entry name" value="Diacylglycerol_kinase_cat_dom"/>
</dbReference>
<dbReference type="PANTHER" id="PTHR12358:SF111">
    <property type="entry name" value="CERAMIDE KINASE, ISOFORM A"/>
    <property type="match status" value="1"/>
</dbReference>
<dbReference type="Gene3D" id="2.60.200.40">
    <property type="match status" value="1"/>
</dbReference>
<dbReference type="SUPFAM" id="SSF52047">
    <property type="entry name" value="RNI-like"/>
    <property type="match status" value="1"/>
</dbReference>
<evidence type="ECO:0000259" key="1">
    <source>
        <dbReference type="PROSITE" id="PS50011"/>
    </source>
</evidence>
<dbReference type="InterPro" id="IPR008271">
    <property type="entry name" value="Ser/Thr_kinase_AS"/>
</dbReference>
<evidence type="ECO:0000313" key="3">
    <source>
        <dbReference type="EMBL" id="CAF0951044.1"/>
    </source>
</evidence>
<evidence type="ECO:0000313" key="4">
    <source>
        <dbReference type="Proteomes" id="UP000663882"/>
    </source>
</evidence>
<dbReference type="OrthoDB" id="530923at2759"/>
<dbReference type="SUPFAM" id="SSF56112">
    <property type="entry name" value="Protein kinase-like (PK-like)"/>
    <property type="match status" value="1"/>
</dbReference>
<evidence type="ECO:0000259" key="2">
    <source>
        <dbReference type="PROSITE" id="PS50146"/>
    </source>
</evidence>
<dbReference type="CDD" id="cd14014">
    <property type="entry name" value="STKc_PknB_like"/>
    <property type="match status" value="1"/>
</dbReference>
<organism evidence="3 4">
    <name type="scientific">Rotaria sordida</name>
    <dbReference type="NCBI Taxonomy" id="392033"/>
    <lineage>
        <taxon>Eukaryota</taxon>
        <taxon>Metazoa</taxon>
        <taxon>Spiralia</taxon>
        <taxon>Gnathifera</taxon>
        <taxon>Rotifera</taxon>
        <taxon>Eurotatoria</taxon>
        <taxon>Bdelloidea</taxon>
        <taxon>Philodinida</taxon>
        <taxon>Philodinidae</taxon>
        <taxon>Rotaria</taxon>
    </lineage>
</organism>
<dbReference type="PROSITE" id="PS50011">
    <property type="entry name" value="PROTEIN_KINASE_DOM"/>
    <property type="match status" value="1"/>
</dbReference>
<reference evidence="3" key="1">
    <citation type="submission" date="2021-02" db="EMBL/GenBank/DDBJ databases">
        <authorList>
            <person name="Nowell W R."/>
        </authorList>
    </citation>
    <scope>NUCLEOTIDE SEQUENCE</scope>
</reference>
<dbReference type="GO" id="GO:0004672">
    <property type="term" value="F:protein kinase activity"/>
    <property type="evidence" value="ECO:0007669"/>
    <property type="project" value="InterPro"/>
</dbReference>
<dbReference type="GO" id="GO:0016020">
    <property type="term" value="C:membrane"/>
    <property type="evidence" value="ECO:0007669"/>
    <property type="project" value="GOC"/>
</dbReference>
<dbReference type="Gene3D" id="3.40.50.10330">
    <property type="entry name" value="Probable inorganic polyphosphate/atp-NAD kinase, domain 1"/>
    <property type="match status" value="1"/>
</dbReference>
<dbReference type="PANTHER" id="PTHR12358">
    <property type="entry name" value="SPHINGOSINE KINASE"/>
    <property type="match status" value="1"/>
</dbReference>